<keyword evidence="2" id="KW-1185">Reference proteome</keyword>
<proteinExistence type="predicted"/>
<sequence length="368" mass="37990">MKGGSISRGHPLMALLALMGGWVGGRAATWEPVVPTLAATTHAQGETAGSGMIAAPLQSLPGYGEIPSNPADLPAVIPPPPAFAMRYALMPAPQGGYAAPSSPAKVSGLPHLRKDFADFETLPRFYAPEVPAGRSIPLAPGTPVAPPRQRRLSMDAWALMRRDSAAGAASVGAMPGVYGASQAGGILRYRLAMASRHRPIIYLRSTSSTGRIRETTAALGLSARPIASVPVVAALEGRMTDQMGRRIIQGAAMAITELPAFPLFAGLRGEAYGQAGYVAGGYSTFFADGQFRADRALVSLGRADVRIGGGVWGGAQKGAERLDAGPSATLAMPLGSRINGRIAVDWRFRLAGDAQPGSGPALTLSAGF</sequence>
<dbReference type="EMBL" id="LYMM01000062">
    <property type="protein sequence ID" value="PNU02971.1"/>
    <property type="molecule type" value="Genomic_DNA"/>
</dbReference>
<protein>
    <submittedName>
        <fullName evidence="1">Uncharacterized protein</fullName>
    </submittedName>
</protein>
<dbReference type="AlphaFoldDB" id="A0A2K2FW07"/>
<gene>
    <name evidence="1" type="ORF">A8V01_07930</name>
</gene>
<accession>A0A2K2FW07</accession>
<dbReference type="Proteomes" id="UP000236327">
    <property type="component" value="Unassembled WGS sequence"/>
</dbReference>
<organism evidence="1 2">
    <name type="scientific">Novosphingobium guangzhouense</name>
    <dbReference type="NCBI Taxonomy" id="1850347"/>
    <lineage>
        <taxon>Bacteria</taxon>
        <taxon>Pseudomonadati</taxon>
        <taxon>Pseudomonadota</taxon>
        <taxon>Alphaproteobacteria</taxon>
        <taxon>Sphingomonadales</taxon>
        <taxon>Sphingomonadaceae</taxon>
        <taxon>Novosphingobium</taxon>
    </lineage>
</organism>
<evidence type="ECO:0000313" key="2">
    <source>
        <dbReference type="Proteomes" id="UP000236327"/>
    </source>
</evidence>
<name>A0A2K2FW07_9SPHN</name>
<comment type="caution">
    <text evidence="1">The sequence shown here is derived from an EMBL/GenBank/DDBJ whole genome shotgun (WGS) entry which is preliminary data.</text>
</comment>
<reference evidence="1 2" key="1">
    <citation type="submission" date="2016-05" db="EMBL/GenBank/DDBJ databases">
        <title>Complete genome sequence of Novosphingobium guangzhouense SA925(T).</title>
        <authorList>
            <person name="Sha S."/>
        </authorList>
    </citation>
    <scope>NUCLEOTIDE SEQUENCE [LARGE SCALE GENOMIC DNA]</scope>
    <source>
        <strain evidence="1 2">SA925</strain>
    </source>
</reference>
<evidence type="ECO:0000313" key="1">
    <source>
        <dbReference type="EMBL" id="PNU02971.1"/>
    </source>
</evidence>